<protein>
    <submittedName>
        <fullName evidence="1">Uncharacterized protein</fullName>
    </submittedName>
</protein>
<dbReference type="EMBL" id="BAABUK010000018">
    <property type="protein sequence ID" value="GAA5813864.1"/>
    <property type="molecule type" value="Genomic_DNA"/>
</dbReference>
<dbReference type="SUPFAM" id="SSF52047">
    <property type="entry name" value="RNI-like"/>
    <property type="match status" value="1"/>
</dbReference>
<reference evidence="1 2" key="1">
    <citation type="submission" date="2024-04" db="EMBL/GenBank/DDBJ databases">
        <title>genome sequences of Mucor flavus KT1a and Helicostylum pulchrum KT1b strains isolated from the surface of a dry-aged beef.</title>
        <authorList>
            <person name="Toyotome T."/>
            <person name="Hosono M."/>
            <person name="Torimaru M."/>
            <person name="Fukuda K."/>
            <person name="Mikami N."/>
        </authorList>
    </citation>
    <scope>NUCLEOTIDE SEQUENCE [LARGE SCALE GENOMIC DNA]</scope>
    <source>
        <strain evidence="1 2">KT1a</strain>
    </source>
</reference>
<proteinExistence type="predicted"/>
<sequence>MAIPLGWKEVTLQNHNVSLVQSHLNNFDGDQYFKNGYLIKKLTFQGTVDYRDSCKFNRLELLELLNHLPNLNEIDLDEADYPDEYLKFLLDADLQYINKIDIGSNLFFTRSSLLFSVYNTFRSSITSIRLLYNRNLINYNSRQTNTTLNSLTQFRKLTKLELHNTVDTNLAPFQIQDSCPKLKHLEFFSDHPISESAVRYVLNDNRRIDLNFISSLPSLSATYTRYLVDYFSNQLNDLNIVISRQNIFKWIDIIGMELATSFMKKAGGIDKTCLGFVLREKNPIQTGNENNMTKYFMLLNSFRGTRQTHCTAKFNDPVRKIKDFGYSFIYDIFGNLFVTYNIYEGDLHGSDTVDKMAVPDKTSSIIGLEIFHFLEFNLSSQNNGDVYRVLNYSLSNCHGLRSLKITCYWNGLVYSSLCFRHLGRKVSSDQANGDINFLNVKNITAECLDLVTAHLHNIETISLKAKDWSRKYNNPVIDLTYLS</sequence>
<dbReference type="InterPro" id="IPR032675">
    <property type="entry name" value="LRR_dom_sf"/>
</dbReference>
<accession>A0ABP9Z421</accession>
<organism evidence="1 2">
    <name type="scientific">Mucor flavus</name>
    <dbReference type="NCBI Taxonomy" id="439312"/>
    <lineage>
        <taxon>Eukaryota</taxon>
        <taxon>Fungi</taxon>
        <taxon>Fungi incertae sedis</taxon>
        <taxon>Mucoromycota</taxon>
        <taxon>Mucoromycotina</taxon>
        <taxon>Mucoromycetes</taxon>
        <taxon>Mucorales</taxon>
        <taxon>Mucorineae</taxon>
        <taxon>Mucoraceae</taxon>
        <taxon>Mucor</taxon>
    </lineage>
</organism>
<dbReference type="Gene3D" id="3.80.10.10">
    <property type="entry name" value="Ribonuclease Inhibitor"/>
    <property type="match status" value="1"/>
</dbReference>
<keyword evidence="2" id="KW-1185">Reference proteome</keyword>
<dbReference type="Proteomes" id="UP001473302">
    <property type="component" value="Unassembled WGS sequence"/>
</dbReference>
<evidence type="ECO:0000313" key="2">
    <source>
        <dbReference type="Proteomes" id="UP001473302"/>
    </source>
</evidence>
<comment type="caution">
    <text evidence="1">The sequence shown here is derived from an EMBL/GenBank/DDBJ whole genome shotgun (WGS) entry which is preliminary data.</text>
</comment>
<evidence type="ECO:0000313" key="1">
    <source>
        <dbReference type="EMBL" id="GAA5813864.1"/>
    </source>
</evidence>
<name>A0ABP9Z421_9FUNG</name>
<gene>
    <name evidence="1" type="ORF">MFLAVUS_007351</name>
</gene>